<reference evidence="3 4" key="1">
    <citation type="journal article" date="2023" name="Int. J. Syst. Evol. Microbiol.">
        <title>Ligilactobacillus ubinensis sp. nov., a novel species isolated from the wild ferment of a durian fruit (Durio zibethinus).</title>
        <authorList>
            <person name="Heng Y.C."/>
            <person name="Menon N."/>
            <person name="Chen B."/>
            <person name="Loo B.Z.L."/>
            <person name="Wong G.W.J."/>
            <person name="Lim A.C.H."/>
            <person name="Silvaraju S."/>
            <person name="Kittelmann S."/>
        </authorList>
    </citation>
    <scope>NUCLEOTIDE SEQUENCE [LARGE SCALE GENOMIC DNA]</scope>
    <source>
        <strain evidence="3 4">WILCCON 0076</strain>
    </source>
</reference>
<dbReference type="PANTHER" id="PTHR11365:SF10">
    <property type="entry name" value="HYDANTOINASE_OXOPROLINASE"/>
    <property type="match status" value="1"/>
</dbReference>
<dbReference type="RefSeq" id="WP_253360664.1">
    <property type="nucleotide sequence ID" value="NZ_JAIULA010000012.1"/>
</dbReference>
<dbReference type="Pfam" id="PF05378">
    <property type="entry name" value="Hydant_A_N"/>
    <property type="match status" value="1"/>
</dbReference>
<dbReference type="Gene3D" id="3.30.420.40">
    <property type="match status" value="1"/>
</dbReference>
<dbReference type="Pfam" id="PF01968">
    <property type="entry name" value="Hydantoinase_A"/>
    <property type="match status" value="1"/>
</dbReference>
<organism evidence="3 4">
    <name type="scientific">Ligilactobacillus ubinensis</name>
    <dbReference type="NCBI Taxonomy" id="2876789"/>
    <lineage>
        <taxon>Bacteria</taxon>
        <taxon>Bacillati</taxon>
        <taxon>Bacillota</taxon>
        <taxon>Bacilli</taxon>
        <taxon>Lactobacillales</taxon>
        <taxon>Lactobacillaceae</taxon>
        <taxon>Ligilactobacillus</taxon>
    </lineage>
</organism>
<comment type="caution">
    <text evidence="3">The sequence shown here is derived from an EMBL/GenBank/DDBJ whole genome shotgun (WGS) entry which is preliminary data.</text>
</comment>
<proteinExistence type="predicted"/>
<keyword evidence="4" id="KW-1185">Reference proteome</keyword>
<protein>
    <submittedName>
        <fullName evidence="3">Hydantoinase/oxoprolinase family protein</fullName>
    </submittedName>
</protein>
<dbReference type="SUPFAM" id="SSF53067">
    <property type="entry name" value="Actin-like ATPase domain"/>
    <property type="match status" value="2"/>
</dbReference>
<evidence type="ECO:0000259" key="1">
    <source>
        <dbReference type="Pfam" id="PF01968"/>
    </source>
</evidence>
<evidence type="ECO:0000313" key="3">
    <source>
        <dbReference type="EMBL" id="MCP0887098.1"/>
    </source>
</evidence>
<feature type="domain" description="Hydantoinase/oxoprolinase N-terminal" evidence="2">
    <location>
        <begin position="3"/>
        <end position="172"/>
    </location>
</feature>
<evidence type="ECO:0000313" key="4">
    <source>
        <dbReference type="Proteomes" id="UP001139006"/>
    </source>
</evidence>
<sequence length="517" mass="55359">MKRLGIDVGGTNTDAVLLDEQSRVIASVKTHTTVDIQTGINNAINDVLKKSKVDPKTIKQAMLGTTQCTNAIVERKGLAKVGVIRLGYPATTSVEPYAEWPIDIVNELSGKFKIVKGGYEFDGQELTQLDFEELKETLLSWKGHIESIAIIGVFSAINNEQEEKVAIFVKKVLGNKIPISLSAKVGSLGLITRENATILNSALFNVIHKVSTGFTKALEKQAITDAAIFLCQNDGTLMSTKYAEKYPILTIGSGPTNSIRGAAYLAKKKNALVLDIGGTTSDIGVLSNGFPRESSIAETVGGVKTNFRMPDILSIGLGGGSIVRQQADGTVTVGPDSVGYKIEEKAIVFGGNIITTTDIAVKLGMVEVGNVNLVDKIDIKFAQQAFIVIQDMLTDALDKMKTSSQQVELILVGGGAIIAPKQISGISNIWRSNYGSVANAIGATIAQVSGEFEKIYQYDIIKRAQALEDSKSKAIKQALEAGAEDKSIKVVEIEEIPLAYAPNDTTRVKVKVVGEIK</sequence>
<gene>
    <name evidence="3" type="ORF">LB941_07080</name>
</gene>
<name>A0A9X2JLL2_9LACO</name>
<feature type="domain" description="Hydantoinase A/oxoprolinase" evidence="1">
    <location>
        <begin position="193"/>
        <end position="394"/>
    </location>
</feature>
<dbReference type="InterPro" id="IPR002821">
    <property type="entry name" value="Hydantoinase_A"/>
</dbReference>
<dbReference type="PANTHER" id="PTHR11365">
    <property type="entry name" value="5-OXOPROLINASE RELATED"/>
    <property type="match status" value="1"/>
</dbReference>
<dbReference type="GO" id="GO:0016787">
    <property type="term" value="F:hydrolase activity"/>
    <property type="evidence" value="ECO:0007669"/>
    <property type="project" value="InterPro"/>
</dbReference>
<accession>A0A9X2JLL2</accession>
<dbReference type="InterPro" id="IPR008040">
    <property type="entry name" value="Hydant_A_N"/>
</dbReference>
<dbReference type="EMBL" id="JAIULA010000012">
    <property type="protein sequence ID" value="MCP0887098.1"/>
    <property type="molecule type" value="Genomic_DNA"/>
</dbReference>
<dbReference type="InterPro" id="IPR043129">
    <property type="entry name" value="ATPase_NBD"/>
</dbReference>
<evidence type="ECO:0000259" key="2">
    <source>
        <dbReference type="Pfam" id="PF05378"/>
    </source>
</evidence>
<dbReference type="AlphaFoldDB" id="A0A9X2JLL2"/>
<dbReference type="Proteomes" id="UP001139006">
    <property type="component" value="Unassembled WGS sequence"/>
</dbReference>
<dbReference type="InterPro" id="IPR045079">
    <property type="entry name" value="Oxoprolinase-like"/>
</dbReference>